<dbReference type="PROSITE" id="PS50005">
    <property type="entry name" value="TPR"/>
    <property type="match status" value="3"/>
</dbReference>
<feature type="repeat" description="TPR" evidence="1">
    <location>
        <begin position="174"/>
        <end position="207"/>
    </location>
</feature>
<dbReference type="SMART" id="SM00028">
    <property type="entry name" value="TPR"/>
    <property type="match status" value="4"/>
</dbReference>
<evidence type="ECO:0000313" key="3">
    <source>
        <dbReference type="Proteomes" id="UP000427281"/>
    </source>
</evidence>
<reference evidence="2 3" key="1">
    <citation type="submission" date="2019-09" db="EMBL/GenBank/DDBJ databases">
        <title>Gimesia benthica sp. nov., a novel bacterium isolated from deep-sea water of the Northwest Indian Ocean.</title>
        <authorList>
            <person name="Dai X."/>
        </authorList>
    </citation>
    <scope>NUCLEOTIDE SEQUENCE [LARGE SCALE GENOMIC DNA]</scope>
    <source>
        <strain evidence="2 3">E7</strain>
    </source>
</reference>
<dbReference type="KEGG" id="gim:F1728_30105"/>
<keyword evidence="1" id="KW-0802">TPR repeat</keyword>
<evidence type="ECO:0000256" key="1">
    <source>
        <dbReference type="PROSITE-ProRule" id="PRU00339"/>
    </source>
</evidence>
<dbReference type="Pfam" id="PF13432">
    <property type="entry name" value="TPR_16"/>
    <property type="match status" value="1"/>
</dbReference>
<dbReference type="PANTHER" id="PTHR12558">
    <property type="entry name" value="CELL DIVISION CYCLE 16,23,27"/>
    <property type="match status" value="1"/>
</dbReference>
<evidence type="ECO:0000313" key="2">
    <source>
        <dbReference type="EMBL" id="QGQ26666.1"/>
    </source>
</evidence>
<feature type="repeat" description="TPR" evidence="1">
    <location>
        <begin position="72"/>
        <end position="105"/>
    </location>
</feature>
<sequence>MELCTMHSTRNRFSVLCNLAILFSLGTLTLSGCNTMHGVASNEMGNGYYQRGDYAQAHAAFTRAIANNPTNPDYVHNLAVVMEKEGDLAGAEQTYRNALRVDPTHQPSHHGLAELMISQGRQQEAAQHITAWRDTQPYIAESHLEMAWLLQQNGDMTGAEQSLKAAANIDPNHPKVLAHMGQVYQQSGRNEEALAMYEQSLQSEWYQPQVQSRIASLKKPYAPASPQDRIVAKGWEHGPLGNGSMFRYQTRTAQASYTHPLPTYTGGASSGTVAMMNSPQISHANAYSTGSVASQPMLVAPGAVGQPVPYGVATAPEPINVDPAHYPTEPATAGAAPVVQPY</sequence>
<organism evidence="2 3">
    <name type="scientific">Gimesia benthica</name>
    <dbReference type="NCBI Taxonomy" id="2608982"/>
    <lineage>
        <taxon>Bacteria</taxon>
        <taxon>Pseudomonadati</taxon>
        <taxon>Planctomycetota</taxon>
        <taxon>Planctomycetia</taxon>
        <taxon>Planctomycetales</taxon>
        <taxon>Planctomycetaceae</taxon>
        <taxon>Gimesia</taxon>
    </lineage>
</organism>
<dbReference type="PANTHER" id="PTHR12558:SF13">
    <property type="entry name" value="CELL DIVISION CYCLE PROTEIN 27 HOMOLOG"/>
    <property type="match status" value="1"/>
</dbReference>
<proteinExistence type="predicted"/>
<dbReference type="Gene3D" id="1.25.40.10">
    <property type="entry name" value="Tetratricopeptide repeat domain"/>
    <property type="match status" value="2"/>
</dbReference>
<accession>A0A6I6AKI5</accession>
<gene>
    <name evidence="2" type="ORF">F1728_30105</name>
</gene>
<protein>
    <submittedName>
        <fullName evidence="2">Tetratricopeptide repeat protein</fullName>
    </submittedName>
</protein>
<dbReference type="Pfam" id="PF14559">
    <property type="entry name" value="TPR_19"/>
    <property type="match status" value="1"/>
</dbReference>
<dbReference type="AlphaFoldDB" id="A0A6I6AKI5"/>
<dbReference type="SUPFAM" id="SSF48452">
    <property type="entry name" value="TPR-like"/>
    <property type="match status" value="1"/>
</dbReference>
<dbReference type="Proteomes" id="UP000427281">
    <property type="component" value="Chromosome"/>
</dbReference>
<feature type="repeat" description="TPR" evidence="1">
    <location>
        <begin position="38"/>
        <end position="71"/>
    </location>
</feature>
<dbReference type="InterPro" id="IPR019734">
    <property type="entry name" value="TPR_rpt"/>
</dbReference>
<name>A0A6I6AKI5_9PLAN</name>
<dbReference type="InterPro" id="IPR011990">
    <property type="entry name" value="TPR-like_helical_dom_sf"/>
</dbReference>
<keyword evidence="3" id="KW-1185">Reference proteome</keyword>
<dbReference type="EMBL" id="CP043930">
    <property type="protein sequence ID" value="QGQ26666.1"/>
    <property type="molecule type" value="Genomic_DNA"/>
</dbReference>